<dbReference type="EC" id="3.-.-.-" evidence="4"/>
<dbReference type="CDD" id="cd17909">
    <property type="entry name" value="CheC_ClassI"/>
    <property type="match status" value="1"/>
</dbReference>
<dbReference type="GO" id="GO:0006935">
    <property type="term" value="P:chemotaxis"/>
    <property type="evidence" value="ECO:0007669"/>
    <property type="project" value="UniProtKB-KW"/>
</dbReference>
<dbReference type="GO" id="GO:0016787">
    <property type="term" value="F:hydrolase activity"/>
    <property type="evidence" value="ECO:0007669"/>
    <property type="project" value="UniProtKB-KW"/>
</dbReference>
<dbReference type="SUPFAM" id="SSF103039">
    <property type="entry name" value="CheC-like"/>
    <property type="match status" value="1"/>
</dbReference>
<dbReference type="InterPro" id="IPR007597">
    <property type="entry name" value="CheC"/>
</dbReference>
<dbReference type="PANTHER" id="PTHR43693:SF1">
    <property type="entry name" value="PROTEIN PHOSPHATASE CHEZ"/>
    <property type="match status" value="1"/>
</dbReference>
<dbReference type="Pfam" id="PF04509">
    <property type="entry name" value="CheC"/>
    <property type="match status" value="2"/>
</dbReference>
<evidence type="ECO:0000259" key="3">
    <source>
        <dbReference type="Pfam" id="PF04509"/>
    </source>
</evidence>
<evidence type="ECO:0000256" key="1">
    <source>
        <dbReference type="ARBA" id="ARBA00022500"/>
    </source>
</evidence>
<comment type="caution">
    <text evidence="4">The sequence shown here is derived from an EMBL/GenBank/DDBJ whole genome shotgun (WGS) entry which is preliminary data.</text>
</comment>
<sequence length="204" mass="21836">MSISIADLNSQQIDVLKEIGNIGAGNAVTALSKMVSKRIDMKVPIVNIVEFKEVADLVGGPEMLVSGIYFKVSGDITGSIMFLIDNDSSRTLINWLMGKNETNAELDEIELSALKEVGNILAGSYLSSLSTLTGLSMTVSIPSLAIDMAGAIMSVPVILFGQVGDHVLLIETDFIEGINQVKGNFFLIPDEQSFEILLKSLGVI</sequence>
<dbReference type="InterPro" id="IPR028976">
    <property type="entry name" value="CheC-like_sf"/>
</dbReference>
<dbReference type="PANTHER" id="PTHR43693">
    <property type="entry name" value="PROTEIN PHOSPHATASE CHEZ"/>
    <property type="match status" value="1"/>
</dbReference>
<keyword evidence="1" id="KW-0145">Chemotaxis</keyword>
<keyword evidence="2 4" id="KW-0378">Hydrolase</keyword>
<dbReference type="AlphaFoldDB" id="A0A645AUX4"/>
<gene>
    <name evidence="4" type="primary">cheC_11</name>
    <name evidence="4" type="ORF">SDC9_101482</name>
</gene>
<organism evidence="4">
    <name type="scientific">bioreactor metagenome</name>
    <dbReference type="NCBI Taxonomy" id="1076179"/>
    <lineage>
        <taxon>unclassified sequences</taxon>
        <taxon>metagenomes</taxon>
        <taxon>ecological metagenomes</taxon>
    </lineage>
</organism>
<protein>
    <submittedName>
        <fullName evidence="4">CheY-P phosphatase CheC</fullName>
        <ecNumber evidence="4">3.-.-.-</ecNumber>
    </submittedName>
</protein>
<evidence type="ECO:0000313" key="4">
    <source>
        <dbReference type="EMBL" id="MPM54703.1"/>
    </source>
</evidence>
<evidence type="ECO:0000256" key="2">
    <source>
        <dbReference type="ARBA" id="ARBA00022801"/>
    </source>
</evidence>
<feature type="domain" description="CheC-like protein" evidence="3">
    <location>
        <begin position="13"/>
        <end position="48"/>
    </location>
</feature>
<feature type="domain" description="CheC-like protein" evidence="3">
    <location>
        <begin position="109"/>
        <end position="143"/>
    </location>
</feature>
<proteinExistence type="predicted"/>
<dbReference type="Gene3D" id="3.40.1550.10">
    <property type="entry name" value="CheC-like"/>
    <property type="match status" value="1"/>
</dbReference>
<dbReference type="InterPro" id="IPR050992">
    <property type="entry name" value="CheZ_family_phosphatases"/>
</dbReference>
<name>A0A645AUX4_9ZZZZ</name>
<dbReference type="EMBL" id="VSSQ01014923">
    <property type="protein sequence ID" value="MPM54703.1"/>
    <property type="molecule type" value="Genomic_DNA"/>
</dbReference>
<reference evidence="4" key="1">
    <citation type="submission" date="2019-08" db="EMBL/GenBank/DDBJ databases">
        <authorList>
            <person name="Kucharzyk K."/>
            <person name="Murdoch R.W."/>
            <person name="Higgins S."/>
            <person name="Loffler F."/>
        </authorList>
    </citation>
    <scope>NUCLEOTIDE SEQUENCE</scope>
</reference>
<accession>A0A645AUX4</accession>